<keyword evidence="5 6" id="KW-0472">Membrane</keyword>
<dbReference type="PIRSF" id="PIRSF006060">
    <property type="entry name" value="AA_transporter"/>
    <property type="match status" value="1"/>
</dbReference>
<keyword evidence="2" id="KW-1003">Cell membrane</keyword>
<dbReference type="STRING" id="1560234.SP90_01595"/>
<evidence type="ECO:0000256" key="5">
    <source>
        <dbReference type="ARBA" id="ARBA00023136"/>
    </source>
</evidence>
<feature type="transmembrane region" description="Helical" evidence="6">
    <location>
        <begin position="348"/>
        <end position="367"/>
    </location>
</feature>
<dbReference type="InterPro" id="IPR002293">
    <property type="entry name" value="AA/rel_permease1"/>
</dbReference>
<accession>A0A1B7XMR0</accession>
<protein>
    <submittedName>
        <fullName evidence="7">Amino acid permease</fullName>
    </submittedName>
</protein>
<sequence>MAGTSQNSERGKLEKSLSPWQVGALALGCIVGWGCFVLPGISFLPNAGPLATIIAFAIGGVVMSIVALSYSHMIEHYPVAGGEFAYAYAGFGPTGAFVCGWALVLGYLSIVGINASAIALLARFLMPGVFEFGYLYTAAGWDVYVGEVLIMSAAILMFGIMNYRGVSVAGSIQLILAFALTFGVIAMTFGVVSTDTFAFSNLIPHFAEGKSKIAAIVTVVAIAPFLFVGFDTIPQAAEEFSFSPKKARVLMLGAIGIGALLYTLVTFCVGSVIPYKELLAQDHAWATGAVAHLALGKFGSVVLGTAVLGAVCTGMNGFYLATTRLIFSIARGKFLPQWFGEVHPTYHTPHNAIIFTIAISLLTPWAGRAVVGWIVDMCSVGTVIAYMFTCLASYKMFAARGEKNMVSVLGAVASFIILGMLTVPGSPAIIGTEPWILMVIWVVMGIGFYMIQIPTVRNTPELEIRGSIFGDSSIPVFFDTEEKATGSRTAEN</sequence>
<dbReference type="EMBL" id="JXMS01000002">
    <property type="protein sequence ID" value="OBQ56796.1"/>
    <property type="molecule type" value="Genomic_DNA"/>
</dbReference>
<dbReference type="OrthoDB" id="138827at2"/>
<dbReference type="Gene3D" id="1.20.1740.10">
    <property type="entry name" value="Amino acid/polyamine transporter I"/>
    <property type="match status" value="1"/>
</dbReference>
<proteinExistence type="predicted"/>
<evidence type="ECO:0000256" key="6">
    <source>
        <dbReference type="SAM" id="Phobius"/>
    </source>
</evidence>
<dbReference type="GO" id="GO:0005886">
    <property type="term" value="C:plasma membrane"/>
    <property type="evidence" value="ECO:0007669"/>
    <property type="project" value="UniProtKB-SubCell"/>
</dbReference>
<evidence type="ECO:0000313" key="8">
    <source>
        <dbReference type="Proteomes" id="UP000091979"/>
    </source>
</evidence>
<feature type="transmembrane region" description="Helical" evidence="6">
    <location>
        <begin position="174"/>
        <end position="193"/>
    </location>
</feature>
<dbReference type="Pfam" id="PF13520">
    <property type="entry name" value="AA_permease_2"/>
    <property type="match status" value="1"/>
</dbReference>
<keyword evidence="4 6" id="KW-1133">Transmembrane helix</keyword>
<keyword evidence="8" id="KW-1185">Reference proteome</keyword>
<comment type="subcellular location">
    <subcellularLocation>
        <location evidence="1">Cell membrane</location>
        <topology evidence="1">Multi-pass membrane protein</topology>
    </subcellularLocation>
</comment>
<keyword evidence="3 6" id="KW-0812">Transmembrane</keyword>
<dbReference type="GO" id="GO:0022857">
    <property type="term" value="F:transmembrane transporter activity"/>
    <property type="evidence" value="ECO:0007669"/>
    <property type="project" value="InterPro"/>
</dbReference>
<dbReference type="PANTHER" id="PTHR42770:SF7">
    <property type="entry name" value="MEMBRANE PROTEIN"/>
    <property type="match status" value="1"/>
</dbReference>
<feature type="transmembrane region" description="Helical" evidence="6">
    <location>
        <begin position="373"/>
        <end position="394"/>
    </location>
</feature>
<feature type="transmembrane region" description="Helical" evidence="6">
    <location>
        <begin position="20"/>
        <end position="38"/>
    </location>
</feature>
<evidence type="ECO:0000256" key="2">
    <source>
        <dbReference type="ARBA" id="ARBA00022475"/>
    </source>
</evidence>
<dbReference type="Proteomes" id="UP000091979">
    <property type="component" value="Unassembled WGS sequence"/>
</dbReference>
<comment type="caution">
    <text evidence="7">The sequence shown here is derived from an EMBL/GenBank/DDBJ whole genome shotgun (WGS) entry which is preliminary data.</text>
</comment>
<feature type="transmembrane region" description="Helical" evidence="6">
    <location>
        <begin position="143"/>
        <end position="162"/>
    </location>
</feature>
<evidence type="ECO:0000256" key="4">
    <source>
        <dbReference type="ARBA" id="ARBA00022989"/>
    </source>
</evidence>
<evidence type="ECO:0000256" key="1">
    <source>
        <dbReference type="ARBA" id="ARBA00004651"/>
    </source>
</evidence>
<feature type="transmembrane region" description="Helical" evidence="6">
    <location>
        <begin position="250"/>
        <end position="273"/>
    </location>
</feature>
<evidence type="ECO:0000256" key="3">
    <source>
        <dbReference type="ARBA" id="ARBA00022692"/>
    </source>
</evidence>
<dbReference type="PATRIC" id="fig|1560234.3.peg.1192"/>
<dbReference type="PANTHER" id="PTHR42770">
    <property type="entry name" value="AMINO ACID TRANSPORTER-RELATED"/>
    <property type="match status" value="1"/>
</dbReference>
<feature type="transmembrane region" description="Helical" evidence="6">
    <location>
        <begin position="213"/>
        <end position="230"/>
    </location>
</feature>
<feature type="transmembrane region" description="Helical" evidence="6">
    <location>
        <begin position="406"/>
        <end position="423"/>
    </location>
</feature>
<gene>
    <name evidence="7" type="ORF">SP90_01595</name>
</gene>
<feature type="transmembrane region" description="Helical" evidence="6">
    <location>
        <begin position="50"/>
        <end position="73"/>
    </location>
</feature>
<feature type="transmembrane region" description="Helical" evidence="6">
    <location>
        <begin position="85"/>
        <end position="108"/>
    </location>
</feature>
<feature type="transmembrane region" description="Helical" evidence="6">
    <location>
        <begin position="435"/>
        <end position="451"/>
    </location>
</feature>
<dbReference type="RefSeq" id="WP_066851871.1">
    <property type="nucleotide sequence ID" value="NZ_JXMS01000002.1"/>
</dbReference>
<evidence type="ECO:0000313" key="7">
    <source>
        <dbReference type="EMBL" id="OBQ56796.1"/>
    </source>
</evidence>
<reference evidence="7 8" key="1">
    <citation type="submission" date="2015-01" db="EMBL/GenBank/DDBJ databases">
        <title>Desulfovibrio sp. JC271 draft genome sequence.</title>
        <authorList>
            <person name="Shivani Y."/>
            <person name="Subhash Y."/>
            <person name="Sasikala C."/>
            <person name="Ramana C.V."/>
        </authorList>
    </citation>
    <scope>NUCLEOTIDE SEQUENCE [LARGE SCALE GENOMIC DNA]</scope>
    <source>
        <strain evidence="7 8">JC271</strain>
    </source>
</reference>
<dbReference type="InterPro" id="IPR050367">
    <property type="entry name" value="APC_superfamily"/>
</dbReference>
<organism evidence="7 8">
    <name type="scientific">Halodesulfovibrio spirochaetisodalis</name>
    <dbReference type="NCBI Taxonomy" id="1560234"/>
    <lineage>
        <taxon>Bacteria</taxon>
        <taxon>Pseudomonadati</taxon>
        <taxon>Thermodesulfobacteriota</taxon>
        <taxon>Desulfovibrionia</taxon>
        <taxon>Desulfovibrionales</taxon>
        <taxon>Desulfovibrionaceae</taxon>
        <taxon>Halodesulfovibrio</taxon>
    </lineage>
</organism>
<dbReference type="AlphaFoldDB" id="A0A1B7XMR0"/>
<feature type="transmembrane region" description="Helical" evidence="6">
    <location>
        <begin position="301"/>
        <end position="327"/>
    </location>
</feature>
<name>A0A1B7XMR0_9BACT</name>